<dbReference type="Proteomes" id="UP001152320">
    <property type="component" value="Chromosome 20"/>
</dbReference>
<organism evidence="2 3">
    <name type="scientific">Holothuria leucospilota</name>
    <name type="common">Black long sea cucumber</name>
    <name type="synonym">Mertensiothuria leucospilota</name>
    <dbReference type="NCBI Taxonomy" id="206669"/>
    <lineage>
        <taxon>Eukaryota</taxon>
        <taxon>Metazoa</taxon>
        <taxon>Echinodermata</taxon>
        <taxon>Eleutherozoa</taxon>
        <taxon>Echinozoa</taxon>
        <taxon>Holothuroidea</taxon>
        <taxon>Aspidochirotacea</taxon>
        <taxon>Aspidochirotida</taxon>
        <taxon>Holothuriidae</taxon>
        <taxon>Holothuria</taxon>
    </lineage>
</organism>
<dbReference type="PANTHER" id="PTHR10024">
    <property type="entry name" value="SYNAPTOTAGMIN"/>
    <property type="match status" value="1"/>
</dbReference>
<name>A0A9Q0YMU4_HOLLE</name>
<dbReference type="GO" id="GO:0017156">
    <property type="term" value="P:calcium-ion regulated exocytosis"/>
    <property type="evidence" value="ECO:0007669"/>
    <property type="project" value="TreeGrafter"/>
</dbReference>
<feature type="domain" description="C2" evidence="1">
    <location>
        <begin position="36"/>
        <end position="157"/>
    </location>
</feature>
<dbReference type="SMART" id="SM00239">
    <property type="entry name" value="C2"/>
    <property type="match status" value="2"/>
</dbReference>
<dbReference type="Gene3D" id="2.60.40.150">
    <property type="entry name" value="C2 domain"/>
    <property type="match status" value="2"/>
</dbReference>
<dbReference type="CDD" id="cd00276">
    <property type="entry name" value="C2B_Synaptotagmin"/>
    <property type="match status" value="1"/>
</dbReference>
<feature type="domain" description="C2" evidence="1">
    <location>
        <begin position="170"/>
        <end position="306"/>
    </location>
</feature>
<dbReference type="GO" id="GO:0005509">
    <property type="term" value="F:calcium ion binding"/>
    <property type="evidence" value="ECO:0007669"/>
    <property type="project" value="TreeGrafter"/>
</dbReference>
<evidence type="ECO:0000313" key="3">
    <source>
        <dbReference type="Proteomes" id="UP001152320"/>
    </source>
</evidence>
<sequence length="310" mass="35785">MEDLGQLRPELYQTDEKCAHERPKSGKKIEEVVEEFYGNTWFAVRFDRKESRLYIHLSKITDLPPRSQRAPTYDTFVNICLLPDEKHSFNSRIAKNNLNPPFEEVFTFNVDKSRGFENYTLRLSAYNADLPQWYNAIGHTLVPLADCVTPDEKPQDFKRKLSRKAKLSEDLGRILISLAYLPSLDRLSVVILRVHDIPLQKGLSEEYLETYVKVRLICGSEKIKTERTPSIKGTVNPVFAESLGYVIPAFFIERTVLVIQLMQKGHLRRDKLIGQVILGPYLLTDSKNLSHFGQMLAGREAVKKWHCLYL</sequence>
<accession>A0A9Q0YMU4</accession>
<dbReference type="GO" id="GO:0000149">
    <property type="term" value="F:SNARE binding"/>
    <property type="evidence" value="ECO:0007669"/>
    <property type="project" value="TreeGrafter"/>
</dbReference>
<dbReference type="PROSITE" id="PS50004">
    <property type="entry name" value="C2"/>
    <property type="match status" value="2"/>
</dbReference>
<dbReference type="AlphaFoldDB" id="A0A9Q0YMU4"/>
<dbReference type="GO" id="GO:0001786">
    <property type="term" value="F:phosphatidylserine binding"/>
    <property type="evidence" value="ECO:0007669"/>
    <property type="project" value="TreeGrafter"/>
</dbReference>
<dbReference type="PANTHER" id="PTHR10024:SF234">
    <property type="entry name" value="SYNAPTOTAGMIN-15-RELATED"/>
    <property type="match status" value="1"/>
</dbReference>
<protein>
    <submittedName>
        <fullName evidence="2">Synaptotagmin-15</fullName>
    </submittedName>
</protein>
<evidence type="ECO:0000259" key="1">
    <source>
        <dbReference type="PROSITE" id="PS50004"/>
    </source>
</evidence>
<keyword evidence="3" id="KW-1185">Reference proteome</keyword>
<dbReference type="SUPFAM" id="SSF49562">
    <property type="entry name" value="C2 domain (Calcium/lipid-binding domain, CaLB)"/>
    <property type="match status" value="2"/>
</dbReference>
<dbReference type="Pfam" id="PF00168">
    <property type="entry name" value="C2"/>
    <property type="match status" value="2"/>
</dbReference>
<dbReference type="GO" id="GO:0005544">
    <property type="term" value="F:calcium-dependent phospholipid binding"/>
    <property type="evidence" value="ECO:0007669"/>
    <property type="project" value="TreeGrafter"/>
</dbReference>
<dbReference type="GO" id="GO:0005886">
    <property type="term" value="C:plasma membrane"/>
    <property type="evidence" value="ECO:0007669"/>
    <property type="project" value="TreeGrafter"/>
</dbReference>
<evidence type="ECO:0000313" key="2">
    <source>
        <dbReference type="EMBL" id="KAJ8023082.1"/>
    </source>
</evidence>
<dbReference type="EMBL" id="JAIZAY010000020">
    <property type="protein sequence ID" value="KAJ8023082.1"/>
    <property type="molecule type" value="Genomic_DNA"/>
</dbReference>
<proteinExistence type="predicted"/>
<dbReference type="GO" id="GO:0070382">
    <property type="term" value="C:exocytic vesicle"/>
    <property type="evidence" value="ECO:0007669"/>
    <property type="project" value="TreeGrafter"/>
</dbReference>
<dbReference type="GO" id="GO:0030276">
    <property type="term" value="F:clathrin binding"/>
    <property type="evidence" value="ECO:0007669"/>
    <property type="project" value="TreeGrafter"/>
</dbReference>
<dbReference type="InterPro" id="IPR000008">
    <property type="entry name" value="C2_dom"/>
</dbReference>
<dbReference type="OrthoDB" id="10259057at2759"/>
<dbReference type="InterPro" id="IPR035892">
    <property type="entry name" value="C2_domain_sf"/>
</dbReference>
<gene>
    <name evidence="2" type="ORF">HOLleu_38161</name>
</gene>
<reference evidence="2" key="1">
    <citation type="submission" date="2021-10" db="EMBL/GenBank/DDBJ databases">
        <title>Tropical sea cucumber genome reveals ecological adaptation and Cuvierian tubules defense mechanism.</title>
        <authorList>
            <person name="Chen T."/>
        </authorList>
    </citation>
    <scope>NUCLEOTIDE SEQUENCE</scope>
    <source>
        <strain evidence="2">Nanhai2018</strain>
        <tissue evidence="2">Muscle</tissue>
    </source>
</reference>
<comment type="caution">
    <text evidence="2">The sequence shown here is derived from an EMBL/GenBank/DDBJ whole genome shotgun (WGS) entry which is preliminary data.</text>
</comment>